<dbReference type="EMBL" id="CDPU01000005">
    <property type="protein sequence ID" value="CEO46700.1"/>
    <property type="molecule type" value="Genomic_DNA"/>
</dbReference>
<feature type="region of interest" description="Disordered" evidence="1">
    <location>
        <begin position="310"/>
        <end position="351"/>
    </location>
</feature>
<feature type="compositionally biased region" description="Acidic residues" evidence="1">
    <location>
        <begin position="336"/>
        <end position="351"/>
    </location>
</feature>
<dbReference type="AlphaFoldDB" id="A0A0B7JVQ2"/>
<feature type="compositionally biased region" description="Low complexity" evidence="1">
    <location>
        <begin position="156"/>
        <end position="167"/>
    </location>
</feature>
<feature type="compositionally biased region" description="Polar residues" evidence="1">
    <location>
        <begin position="168"/>
        <end position="177"/>
    </location>
</feature>
<feature type="region of interest" description="Disordered" evidence="1">
    <location>
        <begin position="156"/>
        <end position="246"/>
    </location>
</feature>
<gene>
    <name evidence="2" type="ORF">BN869_000002755_1</name>
</gene>
<feature type="compositionally biased region" description="Low complexity" evidence="1">
    <location>
        <begin position="7"/>
        <end position="25"/>
    </location>
</feature>
<protein>
    <submittedName>
        <fullName evidence="2">Uncharacterized protein</fullName>
    </submittedName>
</protein>
<sequence length="351" mass="39164">MPRRSVDSSGKGSTTSKMSTDSTSVQRKTERSHEENQERAYIAASRRADRSIEARVQSARMASEIHKKRTGRGFRISEEIVRKEEMYEEEEDEFPRSYRILGAHMQTNSAEMNSRVEAYMTGRLAMSAYMSKVNENWNENNINQLFAASFPNAKQQAQQLSQRMSQSGTYENQSAAPQRTAAPASMSPHFQPVTYQHGANRHGSLASVSPTESNPIENPLSPSLTQASSPTPDTPATASFSFPTGDWGISDSTFTSELPQEMKLMMMGGSGEMNYSGMYNHSSYDQNWMPPTEGFSGDQDLDFPMKLENFGNSFQNNGQWDESAAPPSSIPGATDEPWDMFIDDNAWDNTQ</sequence>
<organism evidence="2">
    <name type="scientific">Bionectria ochroleuca</name>
    <name type="common">Gliocladium roseum</name>
    <dbReference type="NCBI Taxonomy" id="29856"/>
    <lineage>
        <taxon>Eukaryota</taxon>
        <taxon>Fungi</taxon>
        <taxon>Dikarya</taxon>
        <taxon>Ascomycota</taxon>
        <taxon>Pezizomycotina</taxon>
        <taxon>Sordariomycetes</taxon>
        <taxon>Hypocreomycetidae</taxon>
        <taxon>Hypocreales</taxon>
        <taxon>Bionectriaceae</taxon>
        <taxon>Clonostachys</taxon>
    </lineage>
</organism>
<evidence type="ECO:0000256" key="1">
    <source>
        <dbReference type="SAM" id="MobiDB-lite"/>
    </source>
</evidence>
<feature type="compositionally biased region" description="Polar residues" evidence="1">
    <location>
        <begin position="206"/>
        <end position="242"/>
    </location>
</feature>
<feature type="compositionally biased region" description="Basic and acidic residues" evidence="1">
    <location>
        <begin position="27"/>
        <end position="38"/>
    </location>
</feature>
<name>A0A0B7JVQ2_BIOOC</name>
<proteinExistence type="predicted"/>
<reference evidence="2" key="1">
    <citation type="submission" date="2015-01" db="EMBL/GenBank/DDBJ databases">
        <authorList>
            <person name="Durling Mikael"/>
        </authorList>
    </citation>
    <scope>NUCLEOTIDE SEQUENCE</scope>
</reference>
<feature type="compositionally biased region" description="Polar residues" evidence="1">
    <location>
        <begin position="310"/>
        <end position="320"/>
    </location>
</feature>
<feature type="region of interest" description="Disordered" evidence="1">
    <location>
        <begin position="1"/>
        <end position="48"/>
    </location>
</feature>
<accession>A0A0B7JVQ2</accession>
<evidence type="ECO:0000313" key="2">
    <source>
        <dbReference type="EMBL" id="CEO46700.1"/>
    </source>
</evidence>